<feature type="transmembrane region" description="Helical" evidence="1">
    <location>
        <begin position="453"/>
        <end position="471"/>
    </location>
</feature>
<evidence type="ECO:0000256" key="1">
    <source>
        <dbReference type="SAM" id="Phobius"/>
    </source>
</evidence>
<feature type="chain" id="PRO_5026988716" description="Fenitrothion hydrolase" evidence="2">
    <location>
        <begin position="25"/>
        <end position="476"/>
    </location>
</feature>
<proteinExistence type="predicted"/>
<gene>
    <name evidence="3" type="ORF">AVDCRST_MAG65-1176</name>
</gene>
<keyword evidence="1" id="KW-0812">Transmembrane</keyword>
<feature type="transmembrane region" description="Helical" evidence="1">
    <location>
        <begin position="120"/>
        <end position="142"/>
    </location>
</feature>
<feature type="transmembrane region" description="Helical" evidence="1">
    <location>
        <begin position="173"/>
        <end position="192"/>
    </location>
</feature>
<name>A0A6J4RN26_9ACTN</name>
<feature type="signal peptide" evidence="2">
    <location>
        <begin position="1"/>
        <end position="24"/>
    </location>
</feature>
<dbReference type="EMBL" id="CADCVL010000199">
    <property type="protein sequence ID" value="CAA9476819.1"/>
    <property type="molecule type" value="Genomic_DNA"/>
</dbReference>
<protein>
    <recommendedName>
        <fullName evidence="4">Fenitrothion hydrolase</fullName>
    </recommendedName>
</protein>
<dbReference type="AlphaFoldDB" id="A0A6J4RN26"/>
<evidence type="ECO:0008006" key="4">
    <source>
        <dbReference type="Google" id="ProtNLM"/>
    </source>
</evidence>
<feature type="transmembrane region" description="Helical" evidence="1">
    <location>
        <begin position="40"/>
        <end position="59"/>
    </location>
</feature>
<organism evidence="3">
    <name type="scientific">uncultured Solirubrobacteraceae bacterium</name>
    <dbReference type="NCBI Taxonomy" id="1162706"/>
    <lineage>
        <taxon>Bacteria</taxon>
        <taxon>Bacillati</taxon>
        <taxon>Actinomycetota</taxon>
        <taxon>Thermoleophilia</taxon>
        <taxon>Solirubrobacterales</taxon>
        <taxon>Solirubrobacteraceae</taxon>
        <taxon>environmental samples</taxon>
    </lineage>
</organism>
<feature type="transmembrane region" description="Helical" evidence="1">
    <location>
        <begin position="414"/>
        <end position="433"/>
    </location>
</feature>
<keyword evidence="1" id="KW-0472">Membrane</keyword>
<reference evidence="3" key="1">
    <citation type="submission" date="2020-02" db="EMBL/GenBank/DDBJ databases">
        <authorList>
            <person name="Meier V. D."/>
        </authorList>
    </citation>
    <scope>NUCLEOTIDE SEQUENCE</scope>
    <source>
        <strain evidence="3">AVDCRST_MAG65</strain>
    </source>
</reference>
<sequence length="476" mass="50207">MRRVIAAAAALLLAAGLLPAPAQAHGLVGRADLPIPDWLFTWGAVAVLLVSFVVLAVAWRQPRLQDDTWRPLPAGLSRLLTSRGVEIAAGLIGVAALGLVVYAGLFGIDVPTANIAPTFVYVAFWLGLVPVSVFFGDVFRLLNPWRAIGRAAGWLFTRASSGTAAPLRYPARLGYWPAVGGLLAFGWLELVSPTGDQPVTVAIATLIYSTLTFSAMALFGVEKWCEKGETFSVYFGLFARLSPWERRPQGLGLRRPLAGLARWPGGSGSVALLAAMIGIVSFDGLSAGQPFNDAIGGPLTWLRDDLGLEPSPALQAIFGAGLVLMTVAAGTFYRLGISGTPAGSGGRSHRQLAHAFVHSLVPIALAYVCAHYFSLLIFQGQALGYLASDPLGTGANLLGTADAGIDYALVGAEALWYLQVAFVVVGHVVALVLAHDRALALFGDARAALRSQYPLLVIMVGYTTLALWLLAQAREG</sequence>
<keyword evidence="2" id="KW-0732">Signal</keyword>
<feature type="transmembrane region" description="Helical" evidence="1">
    <location>
        <begin position="87"/>
        <end position="108"/>
    </location>
</feature>
<feature type="transmembrane region" description="Helical" evidence="1">
    <location>
        <begin position="313"/>
        <end position="335"/>
    </location>
</feature>
<evidence type="ECO:0000313" key="3">
    <source>
        <dbReference type="EMBL" id="CAA9476819.1"/>
    </source>
</evidence>
<feature type="transmembrane region" description="Helical" evidence="1">
    <location>
        <begin position="198"/>
        <end position="221"/>
    </location>
</feature>
<evidence type="ECO:0000256" key="2">
    <source>
        <dbReference type="SAM" id="SignalP"/>
    </source>
</evidence>
<feature type="transmembrane region" description="Helical" evidence="1">
    <location>
        <begin position="263"/>
        <end position="282"/>
    </location>
</feature>
<accession>A0A6J4RN26</accession>
<keyword evidence="1" id="KW-1133">Transmembrane helix</keyword>
<feature type="transmembrane region" description="Helical" evidence="1">
    <location>
        <begin position="356"/>
        <end position="378"/>
    </location>
</feature>